<accession>A0AAN9KD50</accession>
<name>A0AAN9KD50_CANGL</name>
<evidence type="ECO:0000313" key="2">
    <source>
        <dbReference type="Proteomes" id="UP001367508"/>
    </source>
</evidence>
<evidence type="ECO:0000313" key="1">
    <source>
        <dbReference type="EMBL" id="KAK7315285.1"/>
    </source>
</evidence>
<dbReference type="EMBL" id="JAYMYQ010000008">
    <property type="protein sequence ID" value="KAK7315285.1"/>
    <property type="molecule type" value="Genomic_DNA"/>
</dbReference>
<protein>
    <submittedName>
        <fullName evidence="1">Uncharacterized protein</fullName>
    </submittedName>
</protein>
<proteinExistence type="predicted"/>
<comment type="caution">
    <text evidence="1">The sequence shown here is derived from an EMBL/GenBank/DDBJ whole genome shotgun (WGS) entry which is preliminary data.</text>
</comment>
<keyword evidence="2" id="KW-1185">Reference proteome</keyword>
<organism evidence="1 2">
    <name type="scientific">Canavalia gladiata</name>
    <name type="common">Sword bean</name>
    <name type="synonym">Dolichos gladiatus</name>
    <dbReference type="NCBI Taxonomy" id="3824"/>
    <lineage>
        <taxon>Eukaryota</taxon>
        <taxon>Viridiplantae</taxon>
        <taxon>Streptophyta</taxon>
        <taxon>Embryophyta</taxon>
        <taxon>Tracheophyta</taxon>
        <taxon>Spermatophyta</taxon>
        <taxon>Magnoliopsida</taxon>
        <taxon>eudicotyledons</taxon>
        <taxon>Gunneridae</taxon>
        <taxon>Pentapetalae</taxon>
        <taxon>rosids</taxon>
        <taxon>fabids</taxon>
        <taxon>Fabales</taxon>
        <taxon>Fabaceae</taxon>
        <taxon>Papilionoideae</taxon>
        <taxon>50 kb inversion clade</taxon>
        <taxon>NPAAA clade</taxon>
        <taxon>indigoferoid/millettioid clade</taxon>
        <taxon>Phaseoleae</taxon>
        <taxon>Canavalia</taxon>
    </lineage>
</organism>
<dbReference type="Proteomes" id="UP001367508">
    <property type="component" value="Unassembled WGS sequence"/>
</dbReference>
<gene>
    <name evidence="1" type="ORF">VNO77_33824</name>
</gene>
<sequence>MLRMGSALRVVEYFSIPLIKNHKNWNMNQNQKHGVVGKFVEFYGNGRVCISLLRFMNTNHVPALKLPNYPLSREIPILPLLRFMNTNHVPALKLPNYPLSPHTAYPYCPSSDS</sequence>
<dbReference type="AlphaFoldDB" id="A0AAN9KD50"/>
<reference evidence="1 2" key="1">
    <citation type="submission" date="2024-01" db="EMBL/GenBank/DDBJ databases">
        <title>The genomes of 5 underutilized Papilionoideae crops provide insights into root nodulation and disease resistanc.</title>
        <authorList>
            <person name="Jiang F."/>
        </authorList>
    </citation>
    <scope>NUCLEOTIDE SEQUENCE [LARGE SCALE GENOMIC DNA]</scope>
    <source>
        <strain evidence="1">LVBAO_FW01</strain>
        <tissue evidence="1">Leaves</tissue>
    </source>
</reference>